<dbReference type="SMART" id="SM00849">
    <property type="entry name" value="Lactamase_B"/>
    <property type="match status" value="1"/>
</dbReference>
<organism evidence="6 7">
    <name type="scientific">Microvirga lupini</name>
    <dbReference type="NCBI Taxonomy" id="420324"/>
    <lineage>
        <taxon>Bacteria</taxon>
        <taxon>Pseudomonadati</taxon>
        <taxon>Pseudomonadota</taxon>
        <taxon>Alphaproteobacteria</taxon>
        <taxon>Hyphomicrobiales</taxon>
        <taxon>Methylobacteriaceae</taxon>
        <taxon>Microvirga</taxon>
    </lineage>
</organism>
<keyword evidence="3 6" id="KW-0378">Hydrolase</keyword>
<dbReference type="AlphaFoldDB" id="A0A7W4VHB6"/>
<evidence type="ECO:0000259" key="5">
    <source>
        <dbReference type="SMART" id="SM00849"/>
    </source>
</evidence>
<evidence type="ECO:0000256" key="3">
    <source>
        <dbReference type="ARBA" id="ARBA00022801"/>
    </source>
</evidence>
<proteinExistence type="inferred from homology"/>
<evidence type="ECO:0000256" key="2">
    <source>
        <dbReference type="ARBA" id="ARBA00022723"/>
    </source>
</evidence>
<accession>A0A7W4VHB6</accession>
<dbReference type="CDD" id="cd07742">
    <property type="entry name" value="metallo-hydrolase-like_MBL-fold"/>
    <property type="match status" value="1"/>
</dbReference>
<protein>
    <submittedName>
        <fullName evidence="6">Glyoxylase-like metal-dependent hydrolase (Beta-lactamase superfamily II)</fullName>
    </submittedName>
</protein>
<comment type="caution">
    <text evidence="6">The sequence shown here is derived from an EMBL/GenBank/DDBJ whole genome shotgun (WGS) entry which is preliminary data.</text>
</comment>
<dbReference type="EMBL" id="JACHWB010000001">
    <property type="protein sequence ID" value="MBB3017189.1"/>
    <property type="molecule type" value="Genomic_DNA"/>
</dbReference>
<gene>
    <name evidence="6" type="ORF">FHR70_000229</name>
</gene>
<dbReference type="Gene3D" id="3.60.15.10">
    <property type="entry name" value="Ribonuclease Z/Hydroxyacylglutathione hydrolase-like"/>
    <property type="match status" value="1"/>
</dbReference>
<evidence type="ECO:0000313" key="6">
    <source>
        <dbReference type="EMBL" id="MBB3017189.1"/>
    </source>
</evidence>
<sequence length="295" mass="33767">MRIHHLNCGCMCPVGGRIWDGVSRGLTGHLVCHCQLIETDRDGLVLVDTGIGARDVDDPYERLSPLFVHVNRIQLEHRYTALEQVKSLGFSPRDVRHIVLTHLDFDHAGGLEDFPDATVHILRAELEEAEVRQGFIHRRRYRPEQWDGVRDWRFYDPTGERWFGFGSVRDLDGLPPEILMIPLPGHTMGHAGIAIDTPEGWLLNAGDAYFHRHEMDEDPSCTPGLLAYQKLMEENRPLRLHNQERLRELANDSRSHVRIFCSHDPVELEALQRLSTGWRPLHSEPMSGMQAYSPA</sequence>
<keyword evidence="4" id="KW-0862">Zinc</keyword>
<dbReference type="InterPro" id="IPR001279">
    <property type="entry name" value="Metallo-B-lactamas"/>
</dbReference>
<keyword evidence="7" id="KW-1185">Reference proteome</keyword>
<dbReference type="Proteomes" id="UP000532010">
    <property type="component" value="Unassembled WGS sequence"/>
</dbReference>
<dbReference type="PANTHER" id="PTHR42978:SF3">
    <property type="entry name" value="BLR3078 PROTEIN"/>
    <property type="match status" value="1"/>
</dbReference>
<keyword evidence="2" id="KW-0479">Metal-binding</keyword>
<dbReference type="Pfam" id="PF00753">
    <property type="entry name" value="Lactamase_B"/>
    <property type="match status" value="1"/>
</dbReference>
<reference evidence="6 7" key="1">
    <citation type="submission" date="2020-08" db="EMBL/GenBank/DDBJ databases">
        <title>The Agave Microbiome: Exploring the role of microbial communities in plant adaptations to desert environments.</title>
        <authorList>
            <person name="Partida-Martinez L.P."/>
        </authorList>
    </citation>
    <scope>NUCLEOTIDE SEQUENCE [LARGE SCALE GENOMIC DNA]</scope>
    <source>
        <strain evidence="6 7">AT3.9</strain>
    </source>
</reference>
<evidence type="ECO:0000256" key="4">
    <source>
        <dbReference type="ARBA" id="ARBA00022833"/>
    </source>
</evidence>
<evidence type="ECO:0000313" key="7">
    <source>
        <dbReference type="Proteomes" id="UP000532010"/>
    </source>
</evidence>
<dbReference type="RefSeq" id="WP_183446260.1">
    <property type="nucleotide sequence ID" value="NZ_JACHWB010000001.1"/>
</dbReference>
<dbReference type="InterPro" id="IPR036866">
    <property type="entry name" value="RibonucZ/Hydroxyglut_hydro"/>
</dbReference>
<dbReference type="PANTHER" id="PTHR42978">
    <property type="entry name" value="QUORUM-QUENCHING LACTONASE YTNP-RELATED-RELATED"/>
    <property type="match status" value="1"/>
</dbReference>
<evidence type="ECO:0000256" key="1">
    <source>
        <dbReference type="ARBA" id="ARBA00007749"/>
    </source>
</evidence>
<dbReference type="InterPro" id="IPR051013">
    <property type="entry name" value="MBL_superfamily_lactonases"/>
</dbReference>
<feature type="domain" description="Metallo-beta-lactamase" evidence="5">
    <location>
        <begin position="31"/>
        <end position="263"/>
    </location>
</feature>
<dbReference type="GO" id="GO:0016787">
    <property type="term" value="F:hydrolase activity"/>
    <property type="evidence" value="ECO:0007669"/>
    <property type="project" value="UniProtKB-KW"/>
</dbReference>
<name>A0A7W4VHB6_9HYPH</name>
<comment type="similarity">
    <text evidence="1">Belongs to the metallo-beta-lactamase superfamily.</text>
</comment>
<dbReference type="SUPFAM" id="SSF56281">
    <property type="entry name" value="Metallo-hydrolase/oxidoreductase"/>
    <property type="match status" value="1"/>
</dbReference>
<dbReference type="GO" id="GO:0046872">
    <property type="term" value="F:metal ion binding"/>
    <property type="evidence" value="ECO:0007669"/>
    <property type="project" value="UniProtKB-KW"/>
</dbReference>